<protein>
    <submittedName>
        <fullName evidence="3">Aminopeptidase</fullName>
    </submittedName>
</protein>
<dbReference type="SMART" id="SM00228">
    <property type="entry name" value="PDZ"/>
    <property type="match status" value="1"/>
</dbReference>
<dbReference type="InterPro" id="IPR001478">
    <property type="entry name" value="PDZ"/>
</dbReference>
<dbReference type="GO" id="GO:0006508">
    <property type="term" value="P:proteolysis"/>
    <property type="evidence" value="ECO:0007669"/>
    <property type="project" value="InterPro"/>
</dbReference>
<evidence type="ECO:0000256" key="1">
    <source>
        <dbReference type="SAM" id="SignalP"/>
    </source>
</evidence>
<dbReference type="SUPFAM" id="SSF52025">
    <property type="entry name" value="PA domain"/>
    <property type="match status" value="1"/>
</dbReference>
<dbReference type="PANTHER" id="PTHR12147:SF26">
    <property type="entry name" value="PEPTIDASE M28 DOMAIN-CONTAINING PROTEIN"/>
    <property type="match status" value="1"/>
</dbReference>
<dbReference type="Pfam" id="PF02225">
    <property type="entry name" value="PA"/>
    <property type="match status" value="1"/>
</dbReference>
<comment type="caution">
    <text evidence="3">The sequence shown here is derived from an EMBL/GenBank/DDBJ whole genome shotgun (WGS) entry which is preliminary data.</text>
</comment>
<gene>
    <name evidence="3" type="ORF">C5Y93_28260</name>
</gene>
<keyword evidence="3" id="KW-0378">Hydrolase</keyword>
<keyword evidence="1" id="KW-0732">Signal</keyword>
<dbReference type="Pfam" id="PF13180">
    <property type="entry name" value="PDZ_2"/>
    <property type="match status" value="1"/>
</dbReference>
<evidence type="ECO:0000313" key="3">
    <source>
        <dbReference type="EMBL" id="PQO42242.1"/>
    </source>
</evidence>
<feature type="signal peptide" evidence="1">
    <location>
        <begin position="1"/>
        <end position="29"/>
    </location>
</feature>
<dbReference type="EMBL" id="PUHZ01000025">
    <property type="protein sequence ID" value="PQO42242.1"/>
    <property type="molecule type" value="Genomic_DNA"/>
</dbReference>
<dbReference type="InterPro" id="IPR036034">
    <property type="entry name" value="PDZ_sf"/>
</dbReference>
<reference evidence="3 4" key="1">
    <citation type="submission" date="2018-02" db="EMBL/GenBank/DDBJ databases">
        <title>Comparative genomes isolates from brazilian mangrove.</title>
        <authorList>
            <person name="Araujo J.E."/>
            <person name="Taketani R.G."/>
            <person name="Silva M.C.P."/>
            <person name="Loureco M.V."/>
            <person name="Andreote F.D."/>
        </authorList>
    </citation>
    <scope>NUCLEOTIDE SEQUENCE [LARGE SCALE GENOMIC DNA]</scope>
    <source>
        <strain evidence="3 4">Nap-Phe MGV</strain>
    </source>
</reference>
<dbReference type="InterPro" id="IPR003137">
    <property type="entry name" value="PA_domain"/>
</dbReference>
<dbReference type="Proteomes" id="UP000237819">
    <property type="component" value="Unassembled WGS sequence"/>
</dbReference>
<feature type="chain" id="PRO_5015523185" evidence="1">
    <location>
        <begin position="30"/>
        <end position="676"/>
    </location>
</feature>
<dbReference type="Gene3D" id="2.30.42.10">
    <property type="match status" value="1"/>
</dbReference>
<evidence type="ECO:0000313" key="4">
    <source>
        <dbReference type="Proteomes" id="UP000237819"/>
    </source>
</evidence>
<dbReference type="PROSITE" id="PS50106">
    <property type="entry name" value="PDZ"/>
    <property type="match status" value="1"/>
</dbReference>
<dbReference type="PANTHER" id="PTHR12147">
    <property type="entry name" value="METALLOPEPTIDASE M28 FAMILY MEMBER"/>
    <property type="match status" value="1"/>
</dbReference>
<dbReference type="Gene3D" id="3.40.630.10">
    <property type="entry name" value="Zn peptidases"/>
    <property type="match status" value="1"/>
</dbReference>
<keyword evidence="3" id="KW-0645">Protease</keyword>
<dbReference type="SUPFAM" id="SSF53187">
    <property type="entry name" value="Zn-dependent exopeptidases"/>
    <property type="match status" value="1"/>
</dbReference>
<dbReference type="AlphaFoldDB" id="A0A2S8GCP5"/>
<organism evidence="3 4">
    <name type="scientific">Blastopirellula marina</name>
    <dbReference type="NCBI Taxonomy" id="124"/>
    <lineage>
        <taxon>Bacteria</taxon>
        <taxon>Pseudomonadati</taxon>
        <taxon>Planctomycetota</taxon>
        <taxon>Planctomycetia</taxon>
        <taxon>Pirellulales</taxon>
        <taxon>Pirellulaceae</taxon>
        <taxon>Blastopirellula</taxon>
    </lineage>
</organism>
<dbReference type="Gene3D" id="3.50.30.30">
    <property type="match status" value="1"/>
</dbReference>
<dbReference type="Pfam" id="PF04389">
    <property type="entry name" value="Peptidase_M28"/>
    <property type="match status" value="1"/>
</dbReference>
<keyword evidence="3" id="KW-0031">Aminopeptidase</keyword>
<dbReference type="RefSeq" id="WP_105338823.1">
    <property type="nucleotide sequence ID" value="NZ_PUHZ01000025.1"/>
</dbReference>
<proteinExistence type="predicted"/>
<dbReference type="OrthoDB" id="9762302at2"/>
<evidence type="ECO:0000259" key="2">
    <source>
        <dbReference type="PROSITE" id="PS50106"/>
    </source>
</evidence>
<dbReference type="InterPro" id="IPR046450">
    <property type="entry name" value="PA_dom_sf"/>
</dbReference>
<dbReference type="GO" id="GO:0004177">
    <property type="term" value="F:aminopeptidase activity"/>
    <property type="evidence" value="ECO:0007669"/>
    <property type="project" value="UniProtKB-KW"/>
</dbReference>
<dbReference type="GO" id="GO:0008235">
    <property type="term" value="F:metalloexopeptidase activity"/>
    <property type="evidence" value="ECO:0007669"/>
    <property type="project" value="InterPro"/>
</dbReference>
<dbReference type="SUPFAM" id="SSF50156">
    <property type="entry name" value="PDZ domain-like"/>
    <property type="match status" value="1"/>
</dbReference>
<feature type="domain" description="PDZ" evidence="2">
    <location>
        <begin position="608"/>
        <end position="663"/>
    </location>
</feature>
<dbReference type="InterPro" id="IPR045175">
    <property type="entry name" value="M28_fam"/>
</dbReference>
<name>A0A2S8GCP5_9BACT</name>
<dbReference type="InterPro" id="IPR007484">
    <property type="entry name" value="Peptidase_M28"/>
</dbReference>
<accession>A0A2S8GCP5</accession>
<sequence>MLSQTRLLPRTALIVAMLLVGLVPLSVHAEENGAGSNEATLNALKKTLGYLASDDLAGRGIGSEGLEEASEFLAEQFQQMGLKTDLVDGTPYQEFEVDISSEMGPKEDNTLRLVSGDTVKSLTLGKDFTPLSVGGSAKFDAPLVFVGYGISAEKLNYDEYADVDVKGKMVLIVRKEPQQNNPHSVFDGTSPSQHALFNRKISNAYQAGAAGVILINDTYGISEERDQVQSAFDTAVSDLVKKQTAYAAKESHSAKEAEAYVDAIAALGRKIADYGEQLEAGSDELIPLFGAGNDSSRPDFPVLFATRIAFEPLIEKQFGKSLTAIEAEIDTTLKPMVGELEGWKAEGQTDIVRKKATIRNVIGMIEAPNATSDEVIVVGAHYDHLGMGGSGSLAPLTHEIHNGADDNASGTTALLTVTRRLVAMKDQLRHSVVVIAFTGEEEGLLGSAHYVKEPVVPIDKTLMMFNMDMVGRLDENKLICMGSGTAEMFEPLLTKINEKYDFKLTMDPGGFGPSDHASFYAKQLPVLALFTGTHNDYHRPSDDADKINYEGMARIIDYAVDFLEAVDRSSDRPKYVQVEETRPEMRGGSRPYFGSIPDFAQVGKGYGIQGVSPGSPAADAGLKGGDIMIDLGGNRIGGLEDFDAALRKFKGGDKVEVTVLREGKEVKLTVTLAPPR</sequence>